<dbReference type="AlphaFoldDB" id="A0AAD3YK55"/>
<name>A0AAD3YK55_AERHY</name>
<evidence type="ECO:0000313" key="2">
    <source>
        <dbReference type="Proteomes" id="UP000859505"/>
    </source>
</evidence>
<sequence length="91" mass="10260">MIDVASFKAGADALAALLREGKDEEACFECGRMLQLLTPLMTNLPVELQSSLLLLARQLLQCQERHDWVGLSDYLEFELPVLLDDIDRALR</sequence>
<gene>
    <name evidence="1" type="ORF">JAJ28_001814</name>
</gene>
<dbReference type="Proteomes" id="UP000859505">
    <property type="component" value="Unassembled WGS sequence"/>
</dbReference>
<evidence type="ECO:0000313" key="1">
    <source>
        <dbReference type="EMBL" id="HAT6344093.1"/>
    </source>
</evidence>
<protein>
    <submittedName>
        <fullName evidence="1">Uncharacterized protein</fullName>
    </submittedName>
</protein>
<comment type="caution">
    <text evidence="1">The sequence shown here is derived from an EMBL/GenBank/DDBJ whole genome shotgun (WGS) entry which is preliminary data.</text>
</comment>
<dbReference type="RefSeq" id="WP_103827123.1">
    <property type="nucleotide sequence ID" value="NZ_CP143514.1"/>
</dbReference>
<proteinExistence type="predicted"/>
<accession>A0AAD3YK55</accession>
<reference evidence="1" key="1">
    <citation type="journal article" date="2018" name="Genome Biol.">
        <title>SKESA: strategic k-mer extension for scrupulous assemblies.</title>
        <authorList>
            <person name="Souvorov A."/>
            <person name="Agarwala R."/>
            <person name="Lipman D.J."/>
        </authorList>
    </citation>
    <scope>NUCLEOTIDE SEQUENCE</scope>
    <source>
        <strain evidence="1">OLC2673_Aeromonas</strain>
    </source>
</reference>
<reference evidence="1" key="2">
    <citation type="submission" date="2020-01" db="EMBL/GenBank/DDBJ databases">
        <authorList>
            <consortium name="NCBI Pathogen Detection Project"/>
        </authorList>
    </citation>
    <scope>NUCLEOTIDE SEQUENCE</scope>
    <source>
        <strain evidence="1">OLC2673_Aeromonas</strain>
    </source>
</reference>
<dbReference type="EMBL" id="DACTUL010000011">
    <property type="protein sequence ID" value="HAT6344093.1"/>
    <property type="molecule type" value="Genomic_DNA"/>
</dbReference>
<organism evidence="1 2">
    <name type="scientific">Aeromonas hydrophila</name>
    <dbReference type="NCBI Taxonomy" id="644"/>
    <lineage>
        <taxon>Bacteria</taxon>
        <taxon>Pseudomonadati</taxon>
        <taxon>Pseudomonadota</taxon>
        <taxon>Gammaproteobacteria</taxon>
        <taxon>Aeromonadales</taxon>
        <taxon>Aeromonadaceae</taxon>
        <taxon>Aeromonas</taxon>
    </lineage>
</organism>